<dbReference type="InterPro" id="IPR021893">
    <property type="entry name" value="ZMYM2-like_C"/>
</dbReference>
<dbReference type="InterPro" id="IPR057926">
    <property type="entry name" value="QRICH1_dom"/>
</dbReference>
<evidence type="ECO:0000256" key="4">
    <source>
        <dbReference type="ARBA" id="ARBA00022737"/>
    </source>
</evidence>
<feature type="region of interest" description="Disordered" evidence="8">
    <location>
        <begin position="625"/>
        <end position="658"/>
    </location>
</feature>
<evidence type="ECO:0000256" key="1">
    <source>
        <dbReference type="ARBA" id="ARBA00022499"/>
    </source>
</evidence>
<dbReference type="InterPro" id="IPR010507">
    <property type="entry name" value="Znf_MYM"/>
</dbReference>
<feature type="region of interest" description="Disordered" evidence="8">
    <location>
        <begin position="544"/>
        <end position="589"/>
    </location>
</feature>
<feature type="domain" description="TRASH" evidence="9">
    <location>
        <begin position="286"/>
        <end position="321"/>
    </location>
</feature>
<accession>A0A3Q2PKL4</accession>
<protein>
    <submittedName>
        <fullName evidence="10">Zinc finger MYM-type containing 4</fullName>
    </submittedName>
</protein>
<feature type="domain" description="TRASH" evidence="9">
    <location>
        <begin position="240"/>
        <end position="275"/>
    </location>
</feature>
<feature type="region of interest" description="Disordered" evidence="8">
    <location>
        <begin position="408"/>
        <end position="430"/>
    </location>
</feature>
<dbReference type="GO" id="GO:0008270">
    <property type="term" value="F:zinc ion binding"/>
    <property type="evidence" value="ECO:0007669"/>
    <property type="project" value="UniProtKB-KW"/>
</dbReference>
<keyword evidence="1" id="KW-1017">Isopeptide bond</keyword>
<keyword evidence="11" id="KW-1185">Reference proteome</keyword>
<dbReference type="PANTHER" id="PTHR45736">
    <property type="entry name" value="ZINC FINGER MYM-TYPE PROTEIN"/>
    <property type="match status" value="1"/>
</dbReference>
<dbReference type="STRING" id="8078.ENSFHEP00000013736"/>
<keyword evidence="6" id="KW-0862">Zinc</keyword>
<feature type="domain" description="TRASH" evidence="9">
    <location>
        <begin position="96"/>
        <end position="135"/>
    </location>
</feature>
<dbReference type="GeneTree" id="ENSGT00940000166582"/>
<dbReference type="GO" id="GO:0032259">
    <property type="term" value="P:methylation"/>
    <property type="evidence" value="ECO:0007669"/>
    <property type="project" value="InterPro"/>
</dbReference>
<feature type="compositionally biased region" description="Pro residues" evidence="8">
    <location>
        <begin position="574"/>
        <end position="584"/>
    </location>
</feature>
<dbReference type="Pfam" id="PF25561">
    <property type="entry name" value="QRICH1"/>
    <property type="match status" value="1"/>
</dbReference>
<keyword evidence="5" id="KW-0863">Zinc-finger</keyword>
<feature type="domain" description="TRASH" evidence="9">
    <location>
        <begin position="327"/>
        <end position="362"/>
    </location>
</feature>
<evidence type="ECO:0000256" key="5">
    <source>
        <dbReference type="ARBA" id="ARBA00022771"/>
    </source>
</evidence>
<dbReference type="InterPro" id="IPR051284">
    <property type="entry name" value="ZnF_MYMT-QRICH1"/>
</dbReference>
<dbReference type="InterPro" id="IPR011017">
    <property type="entry name" value="TRASH_dom"/>
</dbReference>
<dbReference type="GO" id="GO:0008168">
    <property type="term" value="F:methyltransferase activity"/>
    <property type="evidence" value="ECO:0007669"/>
    <property type="project" value="InterPro"/>
</dbReference>
<evidence type="ECO:0000256" key="8">
    <source>
        <dbReference type="SAM" id="MobiDB-lite"/>
    </source>
</evidence>
<sequence>PVDEEYEQALISSTSTASVKDEPDDLKIGSVYSVTPSGETLPCVNPSTVHMSCSNCRKNLQKGQTAFQRKGSPALFCSTACLTTALPSAKGSNKLCHYCQKMILRPQDVILAPDPNGTMKEFCSQICMNAFSFKKQPLSIHPAAVPAKSPQTQSLCSMCSRFSTVSPSEKPFAIIFQNRSALAGRESTRQPAAEAECYSVKLLVQISSIGPVCLQDKIIFLCSSDCSMEYKKANAVMSLCEYCKIEKITREAKRINNKDCFFCSDGCKLLFRHELSKNWGKHCHSCVYCHCVSKKLVTAQYGGSVEEFCSEDCRSKYTMLFCHVAKCDSCGRKGKLKQSLPLLGEVKHFCGISCLLKFCCDKVATQGEVLKGPSQIFTFPEPKNTKCLVFIKATPVIASVMSLAEQPMSVQTDAPKSHPPPPAAAAAPPAAPPKLLKNKALLCKPLVQNKGVSCKTQTVNDMLPRVMVVPVPVPVYVPVPMNMYSQFAPKPLSLPLPLPVPMFLPVTMNSAERIVETIQEIKQKIPSDPYEAELILMAEMVAEGDDEQNGNKPESRKEKATERQSESKEEPQSDPLPPPGPPPMDIEADFSIGENATDLEALCRFSPSDARRCFQKPWRGWPFQPTRPHGSLLRFQGRKSQRAKAAEESPPRTTSKKSVSAEILKLKSQYGVDAWKRWIQWRQTQPNLEQRRFGSRPLELKEDLLSCTTAELSYGLCCFITEVKRPGGEPYSPDSLFYLCLGIQQYLFENGRVENIFMDRFYGKFSSDFTNMLKGFEPTITRRGYVHSRVEEEFLWGCKQLGAYSPIVLLNTLLFFCCKYFGFTTVEQHRQLSFAHVMRCTKTNPDNTKTTFLRFYPPIPGVPAKKRKEEETKEEILEMMENTDNPLRCPVRLYEFYLSKCSESVKQRTNMFYLHPERCCVPNSPLWFSSTPLDDSTMESMLIRILTVRELHLRTKKERQVVSDPPFIPEEEDEDSD</sequence>
<keyword evidence="4" id="KW-0677">Repeat</keyword>
<keyword evidence="7" id="KW-0832">Ubl conjugation</keyword>
<reference evidence="10" key="2">
    <citation type="submission" date="2025-09" db="UniProtKB">
        <authorList>
            <consortium name="Ensembl"/>
        </authorList>
    </citation>
    <scope>IDENTIFICATION</scope>
</reference>
<keyword evidence="2" id="KW-0597">Phosphoprotein</keyword>
<evidence type="ECO:0000256" key="2">
    <source>
        <dbReference type="ARBA" id="ARBA00022553"/>
    </source>
</evidence>
<dbReference type="PANTHER" id="PTHR45736:SF5">
    <property type="entry name" value="ZINC FINGER MYM-TYPE PROTEIN 4"/>
    <property type="match status" value="1"/>
</dbReference>
<dbReference type="InterPro" id="IPR002052">
    <property type="entry name" value="DNA_methylase_N6_adenine_CS"/>
</dbReference>
<evidence type="ECO:0000256" key="3">
    <source>
        <dbReference type="ARBA" id="ARBA00022723"/>
    </source>
</evidence>
<evidence type="ECO:0000259" key="9">
    <source>
        <dbReference type="SMART" id="SM00746"/>
    </source>
</evidence>
<evidence type="ECO:0000313" key="11">
    <source>
        <dbReference type="Proteomes" id="UP000265000"/>
    </source>
</evidence>
<feature type="domain" description="TRASH" evidence="9">
    <location>
        <begin position="53"/>
        <end position="89"/>
    </location>
</feature>
<evidence type="ECO:0000313" key="10">
    <source>
        <dbReference type="Ensembl" id="ENSFHEP00000013736.1"/>
    </source>
</evidence>
<feature type="compositionally biased region" description="Basic and acidic residues" evidence="8">
    <location>
        <begin position="553"/>
        <end position="571"/>
    </location>
</feature>
<dbReference type="AlphaFoldDB" id="A0A3Q2PKL4"/>
<organism evidence="10 11">
    <name type="scientific">Fundulus heteroclitus</name>
    <name type="common">Killifish</name>
    <name type="synonym">Mummichog</name>
    <dbReference type="NCBI Taxonomy" id="8078"/>
    <lineage>
        <taxon>Eukaryota</taxon>
        <taxon>Metazoa</taxon>
        <taxon>Chordata</taxon>
        <taxon>Craniata</taxon>
        <taxon>Vertebrata</taxon>
        <taxon>Euteleostomi</taxon>
        <taxon>Actinopterygii</taxon>
        <taxon>Neopterygii</taxon>
        <taxon>Teleostei</taxon>
        <taxon>Neoteleostei</taxon>
        <taxon>Acanthomorphata</taxon>
        <taxon>Ovalentaria</taxon>
        <taxon>Atherinomorphae</taxon>
        <taxon>Cyprinodontiformes</taxon>
        <taxon>Fundulidae</taxon>
        <taxon>Fundulus</taxon>
    </lineage>
</organism>
<evidence type="ECO:0000256" key="7">
    <source>
        <dbReference type="ARBA" id="ARBA00022843"/>
    </source>
</evidence>
<proteinExistence type="predicted"/>
<dbReference type="SMART" id="SM00746">
    <property type="entry name" value="TRASH"/>
    <property type="match status" value="5"/>
</dbReference>
<dbReference type="GO" id="GO:0003676">
    <property type="term" value="F:nucleic acid binding"/>
    <property type="evidence" value="ECO:0007669"/>
    <property type="project" value="InterPro"/>
</dbReference>
<keyword evidence="3" id="KW-0479">Metal-binding</keyword>
<dbReference type="Pfam" id="PF12012">
    <property type="entry name" value="DUF3504"/>
    <property type="match status" value="1"/>
</dbReference>
<dbReference type="Pfam" id="PF06467">
    <property type="entry name" value="zf-FCS"/>
    <property type="match status" value="1"/>
</dbReference>
<evidence type="ECO:0000256" key="6">
    <source>
        <dbReference type="ARBA" id="ARBA00022833"/>
    </source>
</evidence>
<dbReference type="SUPFAM" id="SSF57716">
    <property type="entry name" value="Glucocorticoid receptor-like (DNA-binding domain)"/>
    <property type="match status" value="1"/>
</dbReference>
<dbReference type="PROSITE" id="PS00092">
    <property type="entry name" value="N6_MTASE"/>
    <property type="match status" value="1"/>
</dbReference>
<dbReference type="Proteomes" id="UP000265000">
    <property type="component" value="Unplaced"/>
</dbReference>
<name>A0A3Q2PKL4_FUNHE</name>
<reference evidence="10" key="1">
    <citation type="submission" date="2025-08" db="UniProtKB">
        <authorList>
            <consortium name="Ensembl"/>
        </authorList>
    </citation>
    <scope>IDENTIFICATION</scope>
</reference>
<dbReference type="Ensembl" id="ENSFHET00000021366.1">
    <property type="protein sequence ID" value="ENSFHEP00000013736.1"/>
    <property type="gene ID" value="ENSFHEG00000015641.1"/>
</dbReference>